<dbReference type="Proteomes" id="UP001165090">
    <property type="component" value="Unassembled WGS sequence"/>
</dbReference>
<evidence type="ECO:0000313" key="2">
    <source>
        <dbReference type="EMBL" id="GLI61893.1"/>
    </source>
</evidence>
<feature type="compositionally biased region" description="Pro residues" evidence="1">
    <location>
        <begin position="77"/>
        <end position="87"/>
    </location>
</feature>
<keyword evidence="3" id="KW-1185">Reference proteome</keyword>
<organism evidence="2 3">
    <name type="scientific">Volvox africanus</name>
    <dbReference type="NCBI Taxonomy" id="51714"/>
    <lineage>
        <taxon>Eukaryota</taxon>
        <taxon>Viridiplantae</taxon>
        <taxon>Chlorophyta</taxon>
        <taxon>core chlorophytes</taxon>
        <taxon>Chlorophyceae</taxon>
        <taxon>CS clade</taxon>
        <taxon>Chlamydomonadales</taxon>
        <taxon>Volvocaceae</taxon>
        <taxon>Volvox</taxon>
    </lineage>
</organism>
<sequence>GMSHTLISESGKVVVRVDMTLTELVLPPREQNGTFNNSSDSSSGGEGAGVSGNRNGTFKEAPVIRSRSILLMTQLPRAPPPKSPSPPNVSKSSIGSSAASLRTSNSMANTLDTAYGLTSGSKTTNPFSA</sequence>
<proteinExistence type="predicted"/>
<accession>A0ABQ5RW83</accession>
<evidence type="ECO:0000256" key="1">
    <source>
        <dbReference type="SAM" id="MobiDB-lite"/>
    </source>
</evidence>
<feature type="region of interest" description="Disordered" evidence="1">
    <location>
        <begin position="25"/>
        <end position="102"/>
    </location>
</feature>
<feature type="compositionally biased region" description="Low complexity" evidence="1">
    <location>
        <begin position="88"/>
        <end position="102"/>
    </location>
</feature>
<feature type="non-terminal residue" evidence="2">
    <location>
        <position position="129"/>
    </location>
</feature>
<reference evidence="2 3" key="1">
    <citation type="journal article" date="2023" name="IScience">
        <title>Expanded male sex-determining region conserved during the evolution of homothallism in the green alga Volvox.</title>
        <authorList>
            <person name="Yamamoto K."/>
            <person name="Matsuzaki R."/>
            <person name="Mahakham W."/>
            <person name="Heman W."/>
            <person name="Sekimoto H."/>
            <person name="Kawachi M."/>
            <person name="Minakuchi Y."/>
            <person name="Toyoda A."/>
            <person name="Nozaki H."/>
        </authorList>
    </citation>
    <scope>NUCLEOTIDE SEQUENCE [LARGE SCALE GENOMIC DNA]</scope>
    <source>
        <strain evidence="2 3">NIES-4468</strain>
    </source>
</reference>
<feature type="compositionally biased region" description="Low complexity" evidence="1">
    <location>
        <begin position="32"/>
        <end position="43"/>
    </location>
</feature>
<feature type="non-terminal residue" evidence="2">
    <location>
        <position position="1"/>
    </location>
</feature>
<protein>
    <submittedName>
        <fullName evidence="2">Uncharacterized protein</fullName>
    </submittedName>
</protein>
<evidence type="ECO:0000313" key="3">
    <source>
        <dbReference type="Proteomes" id="UP001165090"/>
    </source>
</evidence>
<name>A0ABQ5RW83_9CHLO</name>
<dbReference type="EMBL" id="BSDZ01000011">
    <property type="protein sequence ID" value="GLI61893.1"/>
    <property type="molecule type" value="Genomic_DNA"/>
</dbReference>
<gene>
    <name evidence="2" type="ORF">VaNZ11_004409</name>
</gene>
<comment type="caution">
    <text evidence="2">The sequence shown here is derived from an EMBL/GenBank/DDBJ whole genome shotgun (WGS) entry which is preliminary data.</text>
</comment>